<reference evidence="12 13" key="1">
    <citation type="submission" date="2019-06" db="EMBL/GenBank/DDBJ databases">
        <title>Genomics analysis of Aphanomyces spp. identifies a new class of oomycete effector associated with host adaptation.</title>
        <authorList>
            <person name="Gaulin E."/>
        </authorList>
    </citation>
    <scope>NUCLEOTIDE SEQUENCE [LARGE SCALE GENOMIC DNA]</scope>
    <source>
        <strain evidence="12 13">E</strain>
    </source>
</reference>
<evidence type="ECO:0000256" key="2">
    <source>
        <dbReference type="ARBA" id="ARBA00022679"/>
    </source>
</evidence>
<dbReference type="GO" id="GO:0006508">
    <property type="term" value="P:proteolysis"/>
    <property type="evidence" value="ECO:0007669"/>
    <property type="project" value="InterPro"/>
</dbReference>
<keyword evidence="3" id="KW-0548">Nucleotidyltransferase</keyword>
<dbReference type="VEuPathDB" id="FungiDB:H257_19399"/>
<dbReference type="PROSITE" id="PS50175">
    <property type="entry name" value="ASP_PROT_RETROV"/>
    <property type="match status" value="1"/>
</dbReference>
<feature type="region of interest" description="Disordered" evidence="8">
    <location>
        <begin position="781"/>
        <end position="809"/>
    </location>
</feature>
<dbReference type="VEuPathDB" id="FungiDB:H257_17242"/>
<feature type="compositionally biased region" description="Low complexity" evidence="8">
    <location>
        <begin position="28"/>
        <end position="39"/>
    </location>
</feature>
<feature type="region of interest" description="Disordered" evidence="8">
    <location>
        <begin position="431"/>
        <end position="507"/>
    </location>
</feature>
<dbReference type="InterPro" id="IPR036397">
    <property type="entry name" value="RNaseH_sf"/>
</dbReference>
<evidence type="ECO:0000256" key="5">
    <source>
        <dbReference type="ARBA" id="ARBA00022759"/>
    </source>
</evidence>
<dbReference type="InterPro" id="IPR012337">
    <property type="entry name" value="RNaseH-like_sf"/>
</dbReference>
<dbReference type="Proteomes" id="UP000469452">
    <property type="component" value="Unassembled WGS sequence"/>
</dbReference>
<accession>A0A6A4YW28</accession>
<keyword evidence="6" id="KW-0378">Hydrolase</keyword>
<comment type="caution">
    <text evidence="12">The sequence shown here is derived from an EMBL/GenBank/DDBJ whole genome shotgun (WGS) entry which is preliminary data.</text>
</comment>
<dbReference type="CDD" id="cd01647">
    <property type="entry name" value="RT_LTR"/>
    <property type="match status" value="1"/>
</dbReference>
<dbReference type="EMBL" id="VJMI01020813">
    <property type="protein sequence ID" value="KAF0703300.1"/>
    <property type="molecule type" value="Genomic_DNA"/>
</dbReference>
<feature type="region of interest" description="Disordered" evidence="8">
    <location>
        <begin position="1325"/>
        <end position="1392"/>
    </location>
</feature>
<feature type="compositionally biased region" description="Basic and acidic residues" evidence="8">
    <location>
        <begin position="1349"/>
        <end position="1362"/>
    </location>
</feature>
<dbReference type="VEuPathDB" id="FungiDB:H257_08144"/>
<feature type="domain" description="Reverse transcriptase" evidence="10">
    <location>
        <begin position="880"/>
        <end position="1059"/>
    </location>
</feature>
<evidence type="ECO:0000256" key="6">
    <source>
        <dbReference type="ARBA" id="ARBA00022801"/>
    </source>
</evidence>
<dbReference type="InterPro" id="IPR001969">
    <property type="entry name" value="Aspartic_peptidase_AS"/>
</dbReference>
<dbReference type="InterPro" id="IPR041373">
    <property type="entry name" value="RT_RNaseH"/>
</dbReference>
<feature type="compositionally biased region" description="Basic and acidic residues" evidence="8">
    <location>
        <begin position="781"/>
        <end position="795"/>
    </location>
</feature>
<dbReference type="SUPFAM" id="SSF50630">
    <property type="entry name" value="Acid proteases"/>
    <property type="match status" value="1"/>
</dbReference>
<dbReference type="Gene3D" id="1.10.340.70">
    <property type="match status" value="1"/>
</dbReference>
<dbReference type="PANTHER" id="PTHR37984:SF5">
    <property type="entry name" value="PROTEIN NYNRIN-LIKE"/>
    <property type="match status" value="1"/>
</dbReference>
<dbReference type="Pfam" id="PF13975">
    <property type="entry name" value="gag-asp_proteas"/>
    <property type="match status" value="1"/>
</dbReference>
<dbReference type="VEuPathDB" id="FungiDB:H257_17241"/>
<dbReference type="FunFam" id="3.30.420.10:FF:000032">
    <property type="entry name" value="Retrovirus-related Pol polyprotein from transposon 297-like Protein"/>
    <property type="match status" value="1"/>
</dbReference>
<feature type="domain" description="Peptidase A2" evidence="9">
    <location>
        <begin position="529"/>
        <end position="574"/>
    </location>
</feature>
<evidence type="ECO:0000256" key="1">
    <source>
        <dbReference type="ARBA" id="ARBA00012493"/>
    </source>
</evidence>
<dbReference type="Gene3D" id="3.30.420.10">
    <property type="entry name" value="Ribonuclease H-like superfamily/Ribonuclease H"/>
    <property type="match status" value="1"/>
</dbReference>
<feature type="compositionally biased region" description="Basic and acidic residues" evidence="8">
    <location>
        <begin position="56"/>
        <end position="68"/>
    </location>
</feature>
<dbReference type="Gene3D" id="2.40.70.10">
    <property type="entry name" value="Acid Proteases"/>
    <property type="match status" value="1"/>
</dbReference>
<dbReference type="PROSITE" id="PS50994">
    <property type="entry name" value="INTEGRASE"/>
    <property type="match status" value="1"/>
</dbReference>
<dbReference type="InterPro" id="IPR021109">
    <property type="entry name" value="Peptidase_aspartic_dom_sf"/>
</dbReference>
<dbReference type="Gene3D" id="3.30.70.270">
    <property type="match status" value="2"/>
</dbReference>
<evidence type="ECO:0000256" key="7">
    <source>
        <dbReference type="ARBA" id="ARBA00022918"/>
    </source>
</evidence>
<sequence length="1973" mass="220230">MTPDTDKKKLTLTKTVSSSPGNSKPRVTPTATTKTMMPPLHGTSAATRTMEGSYEDPDKGASESRLQDQECLMTRGDPNSVDGMTTKTGRDESPTNDEDQALGIRRIEYLTDEAHKTPGFPLDATLQTSITQQPNETYTNTESPRLQAVDPASFKGATIPPPLTNAKADTRPPGLKAAVRSPKTATSQATTTATTPGIQSFKNRGSKKLRPPATPGPRSAKTGEPTNLATTPGYETGPSPGVTPVFTEAQIEAIMRGDLTGIPEARHVDIEERLYPVSPADLERQLVRLKQERKDVTQEDIVKVVTMALRRPLTRDDAHLFESPSNIDDPDRWLDWFSSTLKTCDEARTANRNFENARVAIISDTRWSRFQRKNLASNELPGFGPIPETDCTPPEGDVLPIGGTKIPRLPAQQLVKVHGAVQDLELTRLPRPSGASVAGRSHLGATTWTSPSEAITLKAPSPPLTAGRKPRSLSPRVSLTQTIPSSPSTSKRSPRGPDAPFPRPDQRVCQVGSNPNAPLVQVRIQTADTLALVDTGASVTVISEAFWNELGSPPLQKPAYGLVSASNTPIRTLGLRYLSITLAEKQTTFPVWVLVDSVSPCILGINLLRKLKALVNLSTNCVGFGDSPITLPFHTDDAQSTPRTVAHLKREDPREPPEQKAHEPAPSVSLHNVPTNWPTVHSTSTVYVKSNSRRLVLCHISSDLPEGCPILVESTASLSPVHIARSINIVRTEGFWVQVRNHSDKKLVIRPTDAIGVVYPPPGPLQGPHGHTRVGHVDHPVAPERDFSAGGREEGTTGGGNTLRTNHRSAGNNLSLEQKELLRKLLLRFDLFVSTSKAPGRTDLTKCHINTGDASPIKQAPFRVTQREGEIMEAEIKQLLELGLIRHSTSPWASPVLMIRKPDGSIRFCIDYRRLNDVTIKDCYPMPRVDDLLDVLGKSKFFTTMDVASGYWNVRMAEESIEKTAFTCKYGLYEWLVMPFGLCNAVPQFERLMEGVLQEYLWRICLVYLDDIIIFSEDFGEHLVRISQVLTRLQDAGFKLKASKCQWGRDRVGFLGHTITPGGILPNPEKVKAVLRIKPLKNVAQVRSFLGLAGYFRRFIKGYALLSRPLEKLKVADEFEWSPECQTSLDNLKRKLASPPILAYPDFELPFTVFVDACPIALGAVLMQEQRGRHRVIAYASQALDASQQKWIKKKDGVSEIECYGLVWATTKFRPYLDRRHFTVYTDHAALVWLYKTGSKSGNGKLARWAVHLQSLDFTVVHRPGAQMGCADGLSRLPIESQGEPTPSAYLWDAETEDFSAVPLPAGGPRVCSIASGVVGAITRGQARASEPPQEPPEAKTIKGVNPKDPSKLPRTPDRYLDGETPVSEGLEDSRVERGPAPAAEGDGVSPLKLPPYYDDTYALPDRVLRKEQARDPFTISMKAYLEDKALPLEEWLMKVVTRTSEHYEVKDQVLYRRVILKSPIRNPRLNLVPVIPISMTTDVLALCHDSPLSGHFGRERTLERVRRVGYWHRWGEDVREYCICCVRCGAAKGTRPWKQGRLQRMPVYGLRGPFSFVVVDALGPLPTTPGGNKFILVFMDYFTRWAEAIPVPDLKTTTFVTALIDDVICRHGVPDKLLSDRGSNFVSKLAETLYQTLGIEKVASAPGHPQGQGLVERFNSTLATMLKMYVNAAHTDWDVYLPRLLWAYRTAHQETLGDTPFFCMHGRDPVQPFHLAFANQEPLWKSDELPQWRRKQSAWFTTTRKLVEAQLLQGQNRDAISRDSQRKVDFQPADSVWVYQYFHKTTHPDDIRVRKFAYHWHGPYRIHCRQGENTYRIYLPTHPDRVVPINVDRLKAFRGYWTRPFNDEVPEGYQETDGSWEEACDVLLGDDLLPDSSFIDRLEFADGDVAYTNTPTPIVKVLDKRRTAPREPEYLVRHADGETHWTPRSRLTDYESFISEYENLERSHQGLPTLRRSPRLAELDVEAVVREY</sequence>
<dbReference type="InterPro" id="IPR043502">
    <property type="entry name" value="DNA/RNA_pol_sf"/>
</dbReference>
<dbReference type="CDD" id="cd00303">
    <property type="entry name" value="retropepsin_like"/>
    <property type="match status" value="1"/>
</dbReference>
<dbReference type="CDD" id="cd09274">
    <property type="entry name" value="RNase_HI_RT_Ty3"/>
    <property type="match status" value="1"/>
</dbReference>
<evidence type="ECO:0000259" key="9">
    <source>
        <dbReference type="PROSITE" id="PS50175"/>
    </source>
</evidence>
<dbReference type="VEuPathDB" id="FungiDB:H257_18324"/>
<keyword evidence="7" id="KW-0695">RNA-directed DNA polymerase</keyword>
<dbReference type="PROSITE" id="PS50878">
    <property type="entry name" value="RT_POL"/>
    <property type="match status" value="1"/>
</dbReference>
<feature type="compositionally biased region" description="Basic and acidic residues" evidence="8">
    <location>
        <begin position="648"/>
        <end position="663"/>
    </location>
</feature>
<dbReference type="SUPFAM" id="SSF53098">
    <property type="entry name" value="Ribonuclease H-like"/>
    <property type="match status" value="1"/>
</dbReference>
<dbReference type="InterPro" id="IPR041588">
    <property type="entry name" value="Integrase_H2C2"/>
</dbReference>
<keyword evidence="2" id="KW-0808">Transferase</keyword>
<dbReference type="GO" id="GO:0003676">
    <property type="term" value="F:nucleic acid binding"/>
    <property type="evidence" value="ECO:0007669"/>
    <property type="project" value="InterPro"/>
</dbReference>
<dbReference type="InterPro" id="IPR000477">
    <property type="entry name" value="RT_dom"/>
</dbReference>
<dbReference type="FunFam" id="3.30.70.270:FF:000020">
    <property type="entry name" value="Transposon Tf2-6 polyprotein-like Protein"/>
    <property type="match status" value="1"/>
</dbReference>
<gene>
    <name evidence="12" type="ORF">AaE_015441</name>
</gene>
<dbReference type="FunFam" id="1.10.340.70:FF:000001">
    <property type="entry name" value="Retrovirus-related Pol polyprotein from transposon gypsy-like Protein"/>
    <property type="match status" value="1"/>
</dbReference>
<dbReference type="SUPFAM" id="SSF56672">
    <property type="entry name" value="DNA/RNA polymerases"/>
    <property type="match status" value="1"/>
</dbReference>
<dbReference type="Pfam" id="PF00665">
    <property type="entry name" value="rve"/>
    <property type="match status" value="1"/>
</dbReference>
<proteinExistence type="predicted"/>
<dbReference type="GO" id="GO:0004519">
    <property type="term" value="F:endonuclease activity"/>
    <property type="evidence" value="ECO:0007669"/>
    <property type="project" value="UniProtKB-KW"/>
</dbReference>
<name>A0A6A4YW28_APHAT</name>
<feature type="region of interest" description="Disordered" evidence="8">
    <location>
        <begin position="152"/>
        <end position="243"/>
    </location>
</feature>
<evidence type="ECO:0000256" key="4">
    <source>
        <dbReference type="ARBA" id="ARBA00022722"/>
    </source>
</evidence>
<dbReference type="GO" id="GO:0015074">
    <property type="term" value="P:DNA integration"/>
    <property type="evidence" value="ECO:0007669"/>
    <property type="project" value="InterPro"/>
</dbReference>
<dbReference type="Pfam" id="PF17921">
    <property type="entry name" value="Integrase_H2C2"/>
    <property type="match status" value="1"/>
</dbReference>
<dbReference type="InterPro" id="IPR043128">
    <property type="entry name" value="Rev_trsase/Diguanyl_cyclase"/>
</dbReference>
<protein>
    <recommendedName>
        <fullName evidence="1">RNA-directed DNA polymerase</fullName>
        <ecNumber evidence="1">2.7.7.49</ecNumber>
    </recommendedName>
</protein>
<dbReference type="GO" id="GO:0004190">
    <property type="term" value="F:aspartic-type endopeptidase activity"/>
    <property type="evidence" value="ECO:0007669"/>
    <property type="project" value="InterPro"/>
</dbReference>
<keyword evidence="5" id="KW-0255">Endonuclease</keyword>
<evidence type="ECO:0000313" key="13">
    <source>
        <dbReference type="Proteomes" id="UP000469452"/>
    </source>
</evidence>
<evidence type="ECO:0000259" key="11">
    <source>
        <dbReference type="PROSITE" id="PS50994"/>
    </source>
</evidence>
<dbReference type="GO" id="GO:0003964">
    <property type="term" value="F:RNA-directed DNA polymerase activity"/>
    <property type="evidence" value="ECO:0007669"/>
    <property type="project" value="UniProtKB-KW"/>
</dbReference>
<feature type="region of interest" description="Disordered" evidence="8">
    <location>
        <begin position="635"/>
        <end position="674"/>
    </location>
</feature>
<dbReference type="InterPro" id="IPR050951">
    <property type="entry name" value="Retrovirus_Pol_polyprotein"/>
</dbReference>
<feature type="domain" description="Integrase catalytic" evidence="11">
    <location>
        <begin position="1543"/>
        <end position="1709"/>
    </location>
</feature>
<dbReference type="EC" id="2.7.7.49" evidence="1"/>
<keyword evidence="4" id="KW-0540">Nuclease</keyword>
<dbReference type="InterPro" id="IPR001995">
    <property type="entry name" value="Peptidase_A2_cat"/>
</dbReference>
<dbReference type="InterPro" id="IPR001584">
    <property type="entry name" value="Integrase_cat-core"/>
</dbReference>
<evidence type="ECO:0000313" key="12">
    <source>
        <dbReference type="EMBL" id="KAF0703300.1"/>
    </source>
</evidence>
<feature type="compositionally biased region" description="Polar residues" evidence="8">
    <location>
        <begin position="444"/>
        <end position="453"/>
    </location>
</feature>
<dbReference type="PANTHER" id="PTHR37984">
    <property type="entry name" value="PROTEIN CBG26694"/>
    <property type="match status" value="1"/>
</dbReference>
<dbReference type="Gene3D" id="3.10.10.10">
    <property type="entry name" value="HIV Type 1 Reverse Transcriptase, subunit A, domain 1"/>
    <property type="match status" value="1"/>
</dbReference>
<feature type="compositionally biased region" description="Low complexity" evidence="8">
    <location>
        <begin position="184"/>
        <end position="195"/>
    </location>
</feature>
<dbReference type="Pfam" id="PF17917">
    <property type="entry name" value="RT_RNaseH"/>
    <property type="match status" value="1"/>
</dbReference>
<feature type="region of interest" description="Disordered" evidence="8">
    <location>
        <begin position="1"/>
        <end position="104"/>
    </location>
</feature>
<evidence type="ECO:0000256" key="8">
    <source>
        <dbReference type="SAM" id="MobiDB-lite"/>
    </source>
</evidence>
<organism evidence="12 13">
    <name type="scientific">Aphanomyces astaci</name>
    <name type="common">Crayfish plague agent</name>
    <dbReference type="NCBI Taxonomy" id="112090"/>
    <lineage>
        <taxon>Eukaryota</taxon>
        <taxon>Sar</taxon>
        <taxon>Stramenopiles</taxon>
        <taxon>Oomycota</taxon>
        <taxon>Saprolegniomycetes</taxon>
        <taxon>Saprolegniales</taxon>
        <taxon>Verrucalvaceae</taxon>
        <taxon>Aphanomyces</taxon>
    </lineage>
</organism>
<evidence type="ECO:0000259" key="10">
    <source>
        <dbReference type="PROSITE" id="PS50878"/>
    </source>
</evidence>
<dbReference type="PROSITE" id="PS00141">
    <property type="entry name" value="ASP_PROTEASE"/>
    <property type="match status" value="1"/>
</dbReference>
<evidence type="ECO:0000256" key="3">
    <source>
        <dbReference type="ARBA" id="ARBA00022695"/>
    </source>
</evidence>
<dbReference type="Pfam" id="PF00078">
    <property type="entry name" value="RVT_1"/>
    <property type="match status" value="1"/>
</dbReference>